<organism evidence="2 3">
    <name type="scientific">Seminavis robusta</name>
    <dbReference type="NCBI Taxonomy" id="568900"/>
    <lineage>
        <taxon>Eukaryota</taxon>
        <taxon>Sar</taxon>
        <taxon>Stramenopiles</taxon>
        <taxon>Ochrophyta</taxon>
        <taxon>Bacillariophyta</taxon>
        <taxon>Bacillariophyceae</taxon>
        <taxon>Bacillariophycidae</taxon>
        <taxon>Naviculales</taxon>
        <taxon>Naviculaceae</taxon>
        <taxon>Seminavis</taxon>
    </lineage>
</organism>
<dbReference type="InterPro" id="IPR036237">
    <property type="entry name" value="Xyl_isomerase-like_sf"/>
</dbReference>
<feature type="domain" description="Xylose isomerase-like TIM barrel" evidence="1">
    <location>
        <begin position="27"/>
        <end position="219"/>
    </location>
</feature>
<name>A0A9N8HAP6_9STRA</name>
<proteinExistence type="predicted"/>
<gene>
    <name evidence="2" type="ORF">SEMRO_156_G070670.1</name>
</gene>
<dbReference type="InterPro" id="IPR013022">
    <property type="entry name" value="Xyl_isomerase-like_TIM-brl"/>
</dbReference>
<evidence type="ECO:0000313" key="3">
    <source>
        <dbReference type="Proteomes" id="UP001153069"/>
    </source>
</evidence>
<sequence length="327" mass="36839">MKLVLAKTLWGVDGADDEDQWDSVFGRIKEDGYTMIECVPAFTFGGAPERAQKFSSLAAKHGLQVICLLCTSGGYYQQGEFVYCSSFELDVHLNSVSKEIELAMHANPVHINCHGGVDAWDHETQVKFLLGAIEIAKEKKISISFETHRQRIFCNPFQTRSLLADERLKGNQELKITADLSHWVVCCERQLHTPSCWVSRDPWWQDLLEQVAAHVKLIHCRVGHPQGPQVPDVTDPAYKLDVKAHLDMWGEIWNVQRKGGATETWCEVEHGPAPYMWTLPHTGVPVADLWKVNNDLAKMIRAEFQDVDDVNSLHASMSGSNRFAAES</sequence>
<dbReference type="EMBL" id="CAICTM010000155">
    <property type="protein sequence ID" value="CAB9503098.1"/>
    <property type="molecule type" value="Genomic_DNA"/>
</dbReference>
<dbReference type="Gene3D" id="3.20.20.150">
    <property type="entry name" value="Divalent-metal-dependent TIM barrel enzymes"/>
    <property type="match status" value="1"/>
</dbReference>
<dbReference type="SUPFAM" id="SSF51658">
    <property type="entry name" value="Xylose isomerase-like"/>
    <property type="match status" value="1"/>
</dbReference>
<dbReference type="AlphaFoldDB" id="A0A9N8HAP6"/>
<reference evidence="2" key="1">
    <citation type="submission" date="2020-06" db="EMBL/GenBank/DDBJ databases">
        <authorList>
            <consortium name="Plant Systems Biology data submission"/>
        </authorList>
    </citation>
    <scope>NUCLEOTIDE SEQUENCE</scope>
    <source>
        <strain evidence="2">D6</strain>
    </source>
</reference>
<comment type="caution">
    <text evidence="2">The sequence shown here is derived from an EMBL/GenBank/DDBJ whole genome shotgun (WGS) entry which is preliminary data.</text>
</comment>
<accession>A0A9N8HAP6</accession>
<evidence type="ECO:0000259" key="1">
    <source>
        <dbReference type="Pfam" id="PF01261"/>
    </source>
</evidence>
<keyword evidence="2" id="KW-0413">Isomerase</keyword>
<keyword evidence="3" id="KW-1185">Reference proteome</keyword>
<dbReference type="Pfam" id="PF01261">
    <property type="entry name" value="AP_endonuc_2"/>
    <property type="match status" value="1"/>
</dbReference>
<evidence type="ECO:0000313" key="2">
    <source>
        <dbReference type="EMBL" id="CAB9503098.1"/>
    </source>
</evidence>
<dbReference type="GO" id="GO:0016853">
    <property type="term" value="F:isomerase activity"/>
    <property type="evidence" value="ECO:0007669"/>
    <property type="project" value="UniProtKB-KW"/>
</dbReference>
<dbReference type="OrthoDB" id="9971575at2759"/>
<protein>
    <submittedName>
        <fullName evidence="2">Xylose Isomerase Domain-Containing protein</fullName>
    </submittedName>
</protein>
<dbReference type="Proteomes" id="UP001153069">
    <property type="component" value="Unassembled WGS sequence"/>
</dbReference>